<evidence type="ECO:0000313" key="12">
    <source>
        <dbReference type="Proteomes" id="UP000029707"/>
    </source>
</evidence>
<dbReference type="CDD" id="cd04163">
    <property type="entry name" value="Era"/>
    <property type="match status" value="1"/>
</dbReference>
<evidence type="ECO:0000313" key="11">
    <source>
        <dbReference type="EMBL" id="TLE01530.1"/>
    </source>
</evidence>
<comment type="subcellular location">
    <subcellularLocation>
        <location evidence="6">Cytoplasm</location>
    </subcellularLocation>
    <subcellularLocation>
        <location evidence="6">Cell membrane</location>
        <topology evidence="6">Peripheral membrane protein</topology>
    </subcellularLocation>
</comment>
<dbReference type="SUPFAM" id="SSF54814">
    <property type="entry name" value="Prokaryotic type KH domain (KH-domain type II)"/>
    <property type="match status" value="1"/>
</dbReference>
<dbReference type="InterPro" id="IPR015946">
    <property type="entry name" value="KH_dom-like_a/b"/>
</dbReference>
<evidence type="ECO:0000256" key="8">
    <source>
        <dbReference type="RuleBase" id="RU003761"/>
    </source>
</evidence>
<dbReference type="Pfam" id="PF01926">
    <property type="entry name" value="MMR_HSR1"/>
    <property type="match status" value="1"/>
</dbReference>
<dbReference type="GeneID" id="82321501"/>
<evidence type="ECO:0000256" key="7">
    <source>
        <dbReference type="PROSITE-ProRule" id="PRU01050"/>
    </source>
</evidence>
<dbReference type="STRING" id="425400.LS65_04275"/>
<comment type="function">
    <text evidence="6">An essential GTPase that binds both GDP and GTP, with rapid nucleotide exchange. Plays a role in 16S rRNA processing and 30S ribosomal subunit biogenesis and possibly also in cell cycle regulation and energy metabolism.</text>
</comment>
<dbReference type="EMBL" id="JRMQ02000007">
    <property type="protein sequence ID" value="TLE01530.1"/>
    <property type="molecule type" value="Genomic_DNA"/>
</dbReference>
<feature type="region of interest" description="G1" evidence="7">
    <location>
        <begin position="21"/>
        <end position="28"/>
    </location>
</feature>
<keyword evidence="4 6" id="KW-0694">RNA-binding</keyword>
<proteinExistence type="inferred from homology"/>
<keyword evidence="3 6" id="KW-0547">Nucleotide-binding</keyword>
<keyword evidence="6" id="KW-0690">Ribosome biogenesis</keyword>
<dbReference type="InterPro" id="IPR005225">
    <property type="entry name" value="Small_GTP-bd"/>
</dbReference>
<dbReference type="HAMAP" id="MF_00367">
    <property type="entry name" value="GTPase_Era"/>
    <property type="match status" value="1"/>
</dbReference>
<evidence type="ECO:0000256" key="5">
    <source>
        <dbReference type="ARBA" id="ARBA00023134"/>
    </source>
</evidence>
<dbReference type="PROSITE" id="PS50823">
    <property type="entry name" value="KH_TYPE_2"/>
    <property type="match status" value="1"/>
</dbReference>
<dbReference type="Gene3D" id="3.30.300.20">
    <property type="match status" value="1"/>
</dbReference>
<evidence type="ECO:0000256" key="2">
    <source>
        <dbReference type="ARBA" id="ARBA00020484"/>
    </source>
</evidence>
<dbReference type="InterPro" id="IPR006073">
    <property type="entry name" value="GTP-bd"/>
</dbReference>
<dbReference type="SUPFAM" id="SSF52540">
    <property type="entry name" value="P-loop containing nucleoside triphosphate hydrolases"/>
    <property type="match status" value="1"/>
</dbReference>
<feature type="domain" description="Era-type G" evidence="10">
    <location>
        <begin position="13"/>
        <end position="180"/>
    </location>
</feature>
<dbReference type="InterPro" id="IPR030388">
    <property type="entry name" value="G_ERA_dom"/>
</dbReference>
<dbReference type="PROSITE" id="PS51713">
    <property type="entry name" value="G_ERA"/>
    <property type="match status" value="1"/>
</dbReference>
<evidence type="ECO:0000256" key="3">
    <source>
        <dbReference type="ARBA" id="ARBA00022741"/>
    </source>
</evidence>
<feature type="binding site" evidence="6">
    <location>
        <begin position="70"/>
        <end position="74"/>
    </location>
    <ligand>
        <name>GTP</name>
        <dbReference type="ChEBI" id="CHEBI:37565"/>
    </ligand>
</feature>
<feature type="binding site" evidence="6">
    <location>
        <begin position="21"/>
        <end position="28"/>
    </location>
    <ligand>
        <name>GTP</name>
        <dbReference type="ChEBI" id="CHEBI:37565"/>
    </ligand>
</feature>
<dbReference type="InterPro" id="IPR009019">
    <property type="entry name" value="KH_sf_prok-type"/>
</dbReference>
<dbReference type="OrthoDB" id="9805918at2"/>
<dbReference type="PANTHER" id="PTHR42698">
    <property type="entry name" value="GTPASE ERA"/>
    <property type="match status" value="1"/>
</dbReference>
<gene>
    <name evidence="6" type="primary">era</name>
    <name evidence="11" type="ORF">LS65_006105</name>
</gene>
<dbReference type="AlphaFoldDB" id="A0A4U8TLY8"/>
<dbReference type="NCBIfam" id="NF000908">
    <property type="entry name" value="PRK00089.1"/>
    <property type="match status" value="1"/>
</dbReference>
<dbReference type="PANTHER" id="PTHR42698:SF1">
    <property type="entry name" value="GTPASE ERA, MITOCHONDRIAL"/>
    <property type="match status" value="1"/>
</dbReference>
<evidence type="ECO:0000256" key="6">
    <source>
        <dbReference type="HAMAP-Rule" id="MF_00367"/>
    </source>
</evidence>
<comment type="subunit">
    <text evidence="6">Monomer.</text>
</comment>
<keyword evidence="6" id="KW-0472">Membrane</keyword>
<dbReference type="GO" id="GO:0070181">
    <property type="term" value="F:small ribosomal subunit rRNA binding"/>
    <property type="evidence" value="ECO:0007669"/>
    <property type="project" value="UniProtKB-UniRule"/>
</dbReference>
<dbReference type="GO" id="GO:0005886">
    <property type="term" value="C:plasma membrane"/>
    <property type="evidence" value="ECO:0007669"/>
    <property type="project" value="UniProtKB-SubCell"/>
</dbReference>
<feature type="region of interest" description="G3" evidence="7">
    <location>
        <begin position="70"/>
        <end position="73"/>
    </location>
</feature>
<dbReference type="GO" id="GO:0005829">
    <property type="term" value="C:cytosol"/>
    <property type="evidence" value="ECO:0007669"/>
    <property type="project" value="TreeGrafter"/>
</dbReference>
<dbReference type="InterPro" id="IPR005662">
    <property type="entry name" value="GTPase_Era-like"/>
</dbReference>
<evidence type="ECO:0000256" key="4">
    <source>
        <dbReference type="ARBA" id="ARBA00022884"/>
    </source>
</evidence>
<dbReference type="Gene3D" id="3.40.50.300">
    <property type="entry name" value="P-loop containing nucleotide triphosphate hydrolases"/>
    <property type="match status" value="1"/>
</dbReference>
<keyword evidence="6" id="KW-0699">rRNA-binding</keyword>
<dbReference type="NCBIfam" id="TIGR00436">
    <property type="entry name" value="era"/>
    <property type="match status" value="1"/>
</dbReference>
<feature type="region of interest" description="G2" evidence="7">
    <location>
        <begin position="47"/>
        <end position="51"/>
    </location>
</feature>
<dbReference type="RefSeq" id="WP_034361481.1">
    <property type="nucleotide sequence ID" value="NZ_CAJUDB010000007.1"/>
</dbReference>
<keyword evidence="12" id="KW-1185">Reference proteome</keyword>
<feature type="domain" description="KH type-2" evidence="9">
    <location>
        <begin position="203"/>
        <end position="287"/>
    </location>
</feature>
<dbReference type="Pfam" id="PF07650">
    <property type="entry name" value="KH_2"/>
    <property type="match status" value="1"/>
</dbReference>
<keyword evidence="5 6" id="KW-0342">GTP-binding</keyword>
<dbReference type="NCBIfam" id="TIGR00231">
    <property type="entry name" value="small_GTP"/>
    <property type="match status" value="1"/>
</dbReference>
<evidence type="ECO:0000259" key="10">
    <source>
        <dbReference type="PROSITE" id="PS51713"/>
    </source>
</evidence>
<keyword evidence="6" id="KW-1003">Cell membrane</keyword>
<comment type="caution">
    <text evidence="11">The sequence shown here is derived from an EMBL/GenBank/DDBJ whole genome shotgun (WGS) entry which is preliminary data.</text>
</comment>
<accession>A0A4U8TLY8</accession>
<feature type="region of interest" description="G4" evidence="7">
    <location>
        <begin position="129"/>
        <end position="132"/>
    </location>
</feature>
<organism evidence="11 12">
    <name type="scientific">Helicobacter japonicus</name>
    <dbReference type="NCBI Taxonomy" id="425400"/>
    <lineage>
        <taxon>Bacteria</taxon>
        <taxon>Pseudomonadati</taxon>
        <taxon>Campylobacterota</taxon>
        <taxon>Epsilonproteobacteria</taxon>
        <taxon>Campylobacterales</taxon>
        <taxon>Helicobacteraceae</taxon>
        <taxon>Helicobacter</taxon>
    </lineage>
</organism>
<dbReference type="Proteomes" id="UP000029707">
    <property type="component" value="Unassembled WGS sequence"/>
</dbReference>
<dbReference type="GO" id="GO:0005525">
    <property type="term" value="F:GTP binding"/>
    <property type="evidence" value="ECO:0007669"/>
    <property type="project" value="UniProtKB-UniRule"/>
</dbReference>
<comment type="similarity">
    <text evidence="1 6 7 8">Belongs to the TRAFAC class TrmE-Era-EngA-EngB-Septin-like GTPase superfamily. Era GTPase family.</text>
</comment>
<sequence>MNENKDLSTPNTRAGFVATLGRPNAGKSTLLNYLVGENLALVSHKANATRKQLQVIVSYAPLQAQIIFVDTPGIHHKEKLLNQYMLSQALKAMGDCDLALYLAPVNDEVKYYEEFLNLSEGLPHLLLLTKIDTCTKEQLLQKIAQYRVYDKHFLSLLPISVKKGFDREHILQQIVAHLPQSPFLYDEELLTPATLKEIYKEMIRESLFENLSDEIPYEADVLMKSFEEGAKIDRIYAHIIVEKQSQKAVVIGKGGATIKRIGICAREKMCRFGNKAIFLKLDVEVYKGWSKQKDVLKKIGYDFI</sequence>
<dbReference type="GO" id="GO:0043024">
    <property type="term" value="F:ribosomal small subunit binding"/>
    <property type="evidence" value="ECO:0007669"/>
    <property type="project" value="TreeGrafter"/>
</dbReference>
<dbReference type="GO" id="GO:0003924">
    <property type="term" value="F:GTPase activity"/>
    <property type="evidence" value="ECO:0007669"/>
    <property type="project" value="UniProtKB-UniRule"/>
</dbReference>
<name>A0A4U8TLY8_9HELI</name>
<dbReference type="GO" id="GO:0000028">
    <property type="term" value="P:ribosomal small subunit assembly"/>
    <property type="evidence" value="ECO:0007669"/>
    <property type="project" value="TreeGrafter"/>
</dbReference>
<dbReference type="InterPro" id="IPR004044">
    <property type="entry name" value="KH_dom_type_2"/>
</dbReference>
<feature type="binding site" evidence="6">
    <location>
        <begin position="129"/>
        <end position="132"/>
    </location>
    <ligand>
        <name>GTP</name>
        <dbReference type="ChEBI" id="CHEBI:37565"/>
    </ligand>
</feature>
<dbReference type="CDD" id="cd22534">
    <property type="entry name" value="KH-II_Era"/>
    <property type="match status" value="1"/>
</dbReference>
<feature type="region of interest" description="G5" evidence="7">
    <location>
        <begin position="159"/>
        <end position="161"/>
    </location>
</feature>
<dbReference type="InterPro" id="IPR027417">
    <property type="entry name" value="P-loop_NTPase"/>
</dbReference>
<protein>
    <recommendedName>
        <fullName evidence="2 6">GTPase Era</fullName>
    </recommendedName>
</protein>
<keyword evidence="6" id="KW-0963">Cytoplasm</keyword>
<evidence type="ECO:0000256" key="1">
    <source>
        <dbReference type="ARBA" id="ARBA00007921"/>
    </source>
</evidence>
<reference evidence="11 12" key="1">
    <citation type="journal article" date="2014" name="Genome Announc.">
        <title>Draft genome sequences of eight enterohepatic helicobacter species isolated from both laboratory and wild rodents.</title>
        <authorList>
            <person name="Sheh A."/>
            <person name="Shen Z."/>
            <person name="Fox J.G."/>
        </authorList>
    </citation>
    <scope>NUCLEOTIDE SEQUENCE [LARGE SCALE GENOMIC DNA]</scope>
    <source>
        <strain evidence="11 12">MIT 01-6451</strain>
    </source>
</reference>
<evidence type="ECO:0000259" key="9">
    <source>
        <dbReference type="PROSITE" id="PS50823"/>
    </source>
</evidence>